<organism evidence="3">
    <name type="scientific">Laccaria bicolor (strain S238N-H82 / ATCC MYA-4686)</name>
    <name type="common">Bicoloured deceiver</name>
    <name type="synonym">Laccaria laccata var. bicolor</name>
    <dbReference type="NCBI Taxonomy" id="486041"/>
    <lineage>
        <taxon>Eukaryota</taxon>
        <taxon>Fungi</taxon>
        <taxon>Dikarya</taxon>
        <taxon>Basidiomycota</taxon>
        <taxon>Agaricomycotina</taxon>
        <taxon>Agaricomycetes</taxon>
        <taxon>Agaricomycetidae</taxon>
        <taxon>Agaricales</taxon>
        <taxon>Agaricineae</taxon>
        <taxon>Hydnangiaceae</taxon>
        <taxon>Laccaria</taxon>
    </lineage>
</organism>
<proteinExistence type="predicted"/>
<dbReference type="Proteomes" id="UP000001194">
    <property type="component" value="Unassembled WGS sequence"/>
</dbReference>
<dbReference type="RefSeq" id="XP_001886225.1">
    <property type="nucleotide sequence ID" value="XM_001886190.1"/>
</dbReference>
<sequence length="942" mass="104497">MDKALNPARRSSHTSPVIEIAAILLKKSIWICSSTRFDAFKAYDQHNTPTQDSAGSIKEEVKGNINAVEQRILSTADQLHALEQALAGWVPNSAEKNQGVQVYKTQACLFIWADIDDPPSSTLAKECTNLTELKKQSLIRKIAVHEEDKGKIANIFERINRDREQLVQLLRRAVCTPGTRVDISAKIATWANDDPPKSQSVFWLYGQAGSGKSTIAYIIARRLEFTSDADDTIVLLTSNRGDERPAPSFAPSWKRPQSADPSKSLHFLRRSRRDSGSEFLRELIDGTNKHHLRGLKFFATSRPDPKLVYRVESFEGKQLYRLEQVSIEEAEADIKTYSNACTFLIPLASPVSKAALRSHVGNGSGTKVTFSLFHFGTFNGKAWASGNSWQWTPWIPRRFLWLAPSSHCVHIPFIYLSTSPTRWSLFSLAALLAVLIADVTALPTPQEGSTDLVLERRAATRPKVAKGKAAGSKASTKVPGKMTAGSFKKSSSTYRNAAMQGKNPLFTVKSGRITKNKPPKTMPKGKDAGACLPYFRGANYEACLSEGRALPNVGSASVLPIHAFERSSPSRTLAAALKLIKDRINSPKNMAFLDPATNKACFALPSAQRNLEIMFIVSTPAVTVILLGTRKRPRSHENDENIPPTTPVNAKPMKFIDCSAPKKPRLSAKNGRHFTPQDIQNMRESYAQQAPTRVMKEKEQQAAAAARGAEIEAGQATDRVEQAWSLLRPLFPSMHDFLRKLLTTRHPVRSSQVSNLLTFHGHDLLNLIRDRHPSVANDWALSTARQLVSSECDSLSQRFKPAPGTSVSDILHRFSLREVLSDAEILAPTLFQILQQACGMLSTSQDQPSRKHPDLVLATTLLPRHRSNYRLPTYPKKKHPLPQILHRDYSEATGFESIVQTAMQSTILKNNGIKGVNVAKEHNKVLKANGVKRREYSDVDLD</sequence>
<name>B0DQS5_LACBS</name>
<dbReference type="GeneID" id="6081856"/>
<protein>
    <submittedName>
        <fullName evidence="2">Predicted protein</fullName>
    </submittedName>
</protein>
<dbReference type="InterPro" id="IPR027417">
    <property type="entry name" value="P-loop_NTPase"/>
</dbReference>
<feature type="region of interest" description="Disordered" evidence="1">
    <location>
        <begin position="243"/>
        <end position="265"/>
    </location>
</feature>
<evidence type="ECO:0000256" key="1">
    <source>
        <dbReference type="SAM" id="MobiDB-lite"/>
    </source>
</evidence>
<reference evidence="2 3" key="1">
    <citation type="journal article" date="2008" name="Nature">
        <title>The genome of Laccaria bicolor provides insights into mycorrhizal symbiosis.</title>
        <authorList>
            <person name="Martin F."/>
            <person name="Aerts A."/>
            <person name="Ahren D."/>
            <person name="Brun A."/>
            <person name="Danchin E.G.J."/>
            <person name="Duchaussoy F."/>
            <person name="Gibon J."/>
            <person name="Kohler A."/>
            <person name="Lindquist E."/>
            <person name="Pereda V."/>
            <person name="Salamov A."/>
            <person name="Shapiro H.J."/>
            <person name="Wuyts J."/>
            <person name="Blaudez D."/>
            <person name="Buee M."/>
            <person name="Brokstein P."/>
            <person name="Canbaeck B."/>
            <person name="Cohen D."/>
            <person name="Courty P.E."/>
            <person name="Coutinho P.M."/>
            <person name="Delaruelle C."/>
            <person name="Detter J.C."/>
            <person name="Deveau A."/>
            <person name="DiFazio S."/>
            <person name="Duplessis S."/>
            <person name="Fraissinet-Tachet L."/>
            <person name="Lucic E."/>
            <person name="Frey-Klett P."/>
            <person name="Fourrey C."/>
            <person name="Feussner I."/>
            <person name="Gay G."/>
            <person name="Grimwood J."/>
            <person name="Hoegger P.J."/>
            <person name="Jain P."/>
            <person name="Kilaru S."/>
            <person name="Labbe J."/>
            <person name="Lin Y.C."/>
            <person name="Legue V."/>
            <person name="Le Tacon F."/>
            <person name="Marmeisse R."/>
            <person name="Melayah D."/>
            <person name="Montanini B."/>
            <person name="Muratet M."/>
            <person name="Nehls U."/>
            <person name="Niculita-Hirzel H."/>
            <person name="Oudot-Le Secq M.P."/>
            <person name="Peter M."/>
            <person name="Quesneville H."/>
            <person name="Rajashekar B."/>
            <person name="Reich M."/>
            <person name="Rouhier N."/>
            <person name="Schmutz J."/>
            <person name="Yin T."/>
            <person name="Chalot M."/>
            <person name="Henrissat B."/>
            <person name="Kuees U."/>
            <person name="Lucas S."/>
            <person name="Van de Peer Y."/>
            <person name="Podila G.K."/>
            <person name="Polle A."/>
            <person name="Pukkila P.J."/>
            <person name="Richardson P.M."/>
            <person name="Rouze P."/>
            <person name="Sanders I.R."/>
            <person name="Stajich J.E."/>
            <person name="Tunlid A."/>
            <person name="Tuskan G."/>
            <person name="Grigoriev I.V."/>
        </authorList>
    </citation>
    <scope>NUCLEOTIDE SEQUENCE [LARGE SCALE GENOMIC DNA]</scope>
    <source>
        <strain evidence="3">S238N-H82 / ATCC MYA-4686</strain>
    </source>
</reference>
<evidence type="ECO:0000313" key="2">
    <source>
        <dbReference type="EMBL" id="EDR03084.1"/>
    </source>
</evidence>
<dbReference type="EMBL" id="DS547126">
    <property type="protein sequence ID" value="EDR03084.1"/>
    <property type="molecule type" value="Genomic_DNA"/>
</dbReference>
<dbReference type="KEGG" id="lbc:LACBIDRAFT_331856"/>
<dbReference type="STRING" id="486041.B0DQS5"/>
<dbReference type="InParanoid" id="B0DQS5"/>
<dbReference type="HOGENOM" id="CLU_311701_0_0_1"/>
<dbReference type="SUPFAM" id="SSF52540">
    <property type="entry name" value="P-loop containing nucleoside triphosphate hydrolases"/>
    <property type="match status" value="1"/>
</dbReference>
<dbReference type="AlphaFoldDB" id="B0DQS5"/>
<evidence type="ECO:0000313" key="3">
    <source>
        <dbReference type="Proteomes" id="UP000001194"/>
    </source>
</evidence>
<dbReference type="OrthoDB" id="3269932at2759"/>
<accession>B0DQS5</accession>
<keyword evidence="3" id="KW-1185">Reference proteome</keyword>
<gene>
    <name evidence="2" type="ORF">LACBIDRAFT_331856</name>
</gene>
<feature type="compositionally biased region" description="Low complexity" evidence="1">
    <location>
        <begin position="467"/>
        <end position="478"/>
    </location>
</feature>
<feature type="region of interest" description="Disordered" evidence="1">
    <location>
        <begin position="633"/>
        <end position="652"/>
    </location>
</feature>
<feature type="region of interest" description="Disordered" evidence="1">
    <location>
        <begin position="464"/>
        <end position="487"/>
    </location>
</feature>